<dbReference type="InterPro" id="IPR025121">
    <property type="entry name" value="GTPase_HflX_N"/>
</dbReference>
<dbReference type="Gene3D" id="3.20.20.70">
    <property type="entry name" value="Aldolase class I"/>
    <property type="match status" value="1"/>
</dbReference>
<accession>A0ABD1UWE9</accession>
<dbReference type="InterPro" id="IPR013785">
    <property type="entry name" value="Aldolase_TIM"/>
</dbReference>
<feature type="domain" description="GTPase HflX N-terminal" evidence="1">
    <location>
        <begin position="18"/>
        <end position="54"/>
    </location>
</feature>
<gene>
    <name evidence="2" type="ORF">Fot_21979</name>
</gene>
<dbReference type="Proteomes" id="UP001604277">
    <property type="component" value="Unassembled WGS sequence"/>
</dbReference>
<protein>
    <submittedName>
        <fullName evidence="2">GTPase HflX</fullName>
    </submittedName>
</protein>
<dbReference type="Pfam" id="PF13167">
    <property type="entry name" value="GTP-bdg_N"/>
    <property type="match status" value="1"/>
</dbReference>
<dbReference type="EMBL" id="JBFOLJ010000006">
    <property type="protein sequence ID" value="KAL2529378.1"/>
    <property type="molecule type" value="Genomic_DNA"/>
</dbReference>
<dbReference type="SUPFAM" id="SSF51569">
    <property type="entry name" value="Aldolase"/>
    <property type="match status" value="1"/>
</dbReference>
<reference evidence="3" key="1">
    <citation type="submission" date="2024-07" db="EMBL/GenBank/DDBJ databases">
        <title>Two chromosome-level genome assemblies of Korean endemic species Abeliophyllum distichum and Forsythia ovata (Oleaceae).</title>
        <authorList>
            <person name="Jang H."/>
        </authorList>
    </citation>
    <scope>NUCLEOTIDE SEQUENCE [LARGE SCALE GENOMIC DNA]</scope>
</reference>
<keyword evidence="3" id="KW-1185">Reference proteome</keyword>
<proteinExistence type="predicted"/>
<dbReference type="AlphaFoldDB" id="A0ABD1UWE9"/>
<dbReference type="InterPro" id="IPR000771">
    <property type="entry name" value="FBA_II"/>
</dbReference>
<evidence type="ECO:0000313" key="2">
    <source>
        <dbReference type="EMBL" id="KAL2529378.1"/>
    </source>
</evidence>
<dbReference type="Pfam" id="PF01116">
    <property type="entry name" value="F_bP_aldolase"/>
    <property type="match status" value="1"/>
</dbReference>
<sequence>MAEERLRHIADSRDGRRVAMPNPRTKIGSGKVAEIKSAIHEFDVETIIFDDKLSLGKCMFVDLQDMNQARQFPGTYLGMVEKLDHLTNAKRGGYAIGAFNVYNSVGIEALVAAAEEEQSPAILQV</sequence>
<comment type="caution">
    <text evidence="2">The sequence shown here is derived from an EMBL/GenBank/DDBJ whole genome shotgun (WGS) entry which is preliminary data.</text>
</comment>
<organism evidence="2 3">
    <name type="scientific">Forsythia ovata</name>
    <dbReference type="NCBI Taxonomy" id="205694"/>
    <lineage>
        <taxon>Eukaryota</taxon>
        <taxon>Viridiplantae</taxon>
        <taxon>Streptophyta</taxon>
        <taxon>Embryophyta</taxon>
        <taxon>Tracheophyta</taxon>
        <taxon>Spermatophyta</taxon>
        <taxon>Magnoliopsida</taxon>
        <taxon>eudicotyledons</taxon>
        <taxon>Gunneridae</taxon>
        <taxon>Pentapetalae</taxon>
        <taxon>asterids</taxon>
        <taxon>lamiids</taxon>
        <taxon>Lamiales</taxon>
        <taxon>Oleaceae</taxon>
        <taxon>Forsythieae</taxon>
        <taxon>Forsythia</taxon>
    </lineage>
</organism>
<evidence type="ECO:0000259" key="1">
    <source>
        <dbReference type="Pfam" id="PF13167"/>
    </source>
</evidence>
<name>A0ABD1UWE9_9LAMI</name>
<evidence type="ECO:0000313" key="3">
    <source>
        <dbReference type="Proteomes" id="UP001604277"/>
    </source>
</evidence>